<evidence type="ECO:0000259" key="1">
    <source>
        <dbReference type="SMART" id="SM00829"/>
    </source>
</evidence>
<dbReference type="InterPro" id="IPR013154">
    <property type="entry name" value="ADH-like_N"/>
</dbReference>
<dbReference type="InterPro" id="IPR051397">
    <property type="entry name" value="Zn-ADH-like_protein"/>
</dbReference>
<accession>A0ABS3EAC3</accession>
<dbReference type="Pfam" id="PF00107">
    <property type="entry name" value="ADH_zinc_N"/>
    <property type="match status" value="1"/>
</dbReference>
<dbReference type="SUPFAM" id="SSF51735">
    <property type="entry name" value="NAD(P)-binding Rossmann-fold domains"/>
    <property type="match status" value="1"/>
</dbReference>
<evidence type="ECO:0000313" key="3">
    <source>
        <dbReference type="Proteomes" id="UP000664293"/>
    </source>
</evidence>
<dbReference type="SUPFAM" id="SSF50129">
    <property type="entry name" value="GroES-like"/>
    <property type="match status" value="1"/>
</dbReference>
<organism evidence="2 3">
    <name type="scientific">Microbulbifer salipaludis</name>
    <dbReference type="NCBI Taxonomy" id="187980"/>
    <lineage>
        <taxon>Bacteria</taxon>
        <taxon>Pseudomonadati</taxon>
        <taxon>Pseudomonadota</taxon>
        <taxon>Gammaproteobacteria</taxon>
        <taxon>Cellvibrionales</taxon>
        <taxon>Microbulbiferaceae</taxon>
        <taxon>Microbulbifer</taxon>
    </lineage>
</organism>
<evidence type="ECO:0000313" key="2">
    <source>
        <dbReference type="EMBL" id="MBN8432014.1"/>
    </source>
</evidence>
<dbReference type="CDD" id="cd08241">
    <property type="entry name" value="QOR1"/>
    <property type="match status" value="1"/>
</dbReference>
<dbReference type="Gene3D" id="3.40.50.720">
    <property type="entry name" value="NAD(P)-binding Rossmann-like Domain"/>
    <property type="match status" value="1"/>
</dbReference>
<dbReference type="Proteomes" id="UP000664293">
    <property type="component" value="Unassembled WGS sequence"/>
</dbReference>
<dbReference type="InterPro" id="IPR020843">
    <property type="entry name" value="ER"/>
</dbReference>
<dbReference type="EMBL" id="JAEKJR010000002">
    <property type="protein sequence ID" value="MBN8432014.1"/>
    <property type="molecule type" value="Genomic_DNA"/>
</dbReference>
<protein>
    <submittedName>
        <fullName evidence="2">NADPH:quinone oxidoreductase family protein</fullName>
    </submittedName>
</protein>
<keyword evidence="3" id="KW-1185">Reference proteome</keyword>
<dbReference type="InterPro" id="IPR013149">
    <property type="entry name" value="ADH-like_C"/>
</dbReference>
<sequence>MQALVCEAFGPVENLKIRHWSLPDLKPNEVRLEVHAAGVNFPDGLMVQGKYQVKPELPFVAGGECAGIIREVGDAVKGFTVGDRVIAMPGLAAFAEQVNVDHKLLMPMPSELDFPQAAGFCITYATSYYAFKQRAQLQEGETLVVLGAAGGVGVTAIQLGKLMGARVIACASTDEKLAFCRDLGADETINYSKENLKDRIRALTDDKGADVIYDPVGGQFTEQAYRSIAWGGRYLVVGFAAGDIPKLPLNLPLLKAGDILGIYWGGWAARDPRGNMQNFSELLGFVQDGSLQPLTTEVYALEDFLQAFTVIGERRAQGKVVLTMTHP</sequence>
<dbReference type="RefSeq" id="WP_207003260.1">
    <property type="nucleotide sequence ID" value="NZ_JAEKJR010000002.1"/>
</dbReference>
<dbReference type="InterPro" id="IPR036291">
    <property type="entry name" value="NAD(P)-bd_dom_sf"/>
</dbReference>
<dbReference type="SMART" id="SM00829">
    <property type="entry name" value="PKS_ER"/>
    <property type="match status" value="1"/>
</dbReference>
<comment type="caution">
    <text evidence="2">The sequence shown here is derived from an EMBL/GenBank/DDBJ whole genome shotgun (WGS) entry which is preliminary data.</text>
</comment>
<dbReference type="Pfam" id="PF08240">
    <property type="entry name" value="ADH_N"/>
    <property type="match status" value="1"/>
</dbReference>
<dbReference type="PANTHER" id="PTHR43677:SF4">
    <property type="entry name" value="QUINONE OXIDOREDUCTASE-LIKE PROTEIN 2"/>
    <property type="match status" value="1"/>
</dbReference>
<gene>
    <name evidence="2" type="ORF">JF535_14270</name>
</gene>
<feature type="domain" description="Enoyl reductase (ER)" evidence="1">
    <location>
        <begin position="10"/>
        <end position="322"/>
    </location>
</feature>
<dbReference type="InterPro" id="IPR011032">
    <property type="entry name" value="GroES-like_sf"/>
</dbReference>
<reference evidence="2 3" key="1">
    <citation type="submission" date="2020-12" db="EMBL/GenBank/DDBJ databases">
        <title>Oil enriched cultivation method for isolating marine PHA-producing bacteria.</title>
        <authorList>
            <person name="Zheng W."/>
            <person name="Yu S."/>
            <person name="Huang Y."/>
        </authorList>
    </citation>
    <scope>NUCLEOTIDE SEQUENCE [LARGE SCALE GENOMIC DNA]</scope>
    <source>
        <strain evidence="2 3">SN0-2</strain>
    </source>
</reference>
<proteinExistence type="predicted"/>
<name>A0ABS3EAC3_9GAMM</name>
<dbReference type="PANTHER" id="PTHR43677">
    <property type="entry name" value="SHORT-CHAIN DEHYDROGENASE/REDUCTASE"/>
    <property type="match status" value="1"/>
</dbReference>
<dbReference type="Gene3D" id="3.90.180.10">
    <property type="entry name" value="Medium-chain alcohol dehydrogenases, catalytic domain"/>
    <property type="match status" value="1"/>
</dbReference>